<comment type="caution">
    <text evidence="3">The sequence shown here is derived from an EMBL/GenBank/DDBJ whole genome shotgun (WGS) entry which is preliminary data.</text>
</comment>
<evidence type="ECO:0000313" key="4">
    <source>
        <dbReference type="Proteomes" id="UP000038009"/>
    </source>
</evidence>
<dbReference type="OrthoDB" id="264642at2759"/>
<feature type="compositionally biased region" description="Low complexity" evidence="2">
    <location>
        <begin position="17"/>
        <end position="43"/>
    </location>
</feature>
<name>A0A0N1PDL7_LEPSE</name>
<feature type="region of interest" description="Disordered" evidence="2">
    <location>
        <begin position="414"/>
        <end position="485"/>
    </location>
</feature>
<dbReference type="VEuPathDB" id="TriTrypDB:Lsey_0040_0170"/>
<dbReference type="PANTHER" id="PTHR43215">
    <property type="entry name" value="RADIAL SPOKE HEAD 1 HOMOLOG"/>
    <property type="match status" value="1"/>
</dbReference>
<dbReference type="OMA" id="IYGIWND"/>
<dbReference type="AlphaFoldDB" id="A0A0N1PDL7"/>
<dbReference type="EMBL" id="LJSK01000040">
    <property type="protein sequence ID" value="KPI88791.1"/>
    <property type="molecule type" value="Genomic_DNA"/>
</dbReference>
<organism evidence="3 4">
    <name type="scientific">Leptomonas seymouri</name>
    <dbReference type="NCBI Taxonomy" id="5684"/>
    <lineage>
        <taxon>Eukaryota</taxon>
        <taxon>Discoba</taxon>
        <taxon>Euglenozoa</taxon>
        <taxon>Kinetoplastea</taxon>
        <taxon>Metakinetoplastina</taxon>
        <taxon>Trypanosomatida</taxon>
        <taxon>Trypanosomatidae</taxon>
        <taxon>Leishmaniinae</taxon>
        <taxon>Leptomonas</taxon>
    </lineage>
</organism>
<dbReference type="InterPro" id="IPR003409">
    <property type="entry name" value="MORN"/>
</dbReference>
<keyword evidence="1" id="KW-0677">Repeat</keyword>
<dbReference type="Proteomes" id="UP000038009">
    <property type="component" value="Unassembled WGS sequence"/>
</dbReference>
<feature type="compositionally biased region" description="Low complexity" evidence="2">
    <location>
        <begin position="453"/>
        <end position="467"/>
    </location>
</feature>
<feature type="compositionally biased region" description="Basic and acidic residues" evidence="2">
    <location>
        <begin position="1"/>
        <end position="11"/>
    </location>
</feature>
<evidence type="ECO:0000256" key="1">
    <source>
        <dbReference type="ARBA" id="ARBA00022737"/>
    </source>
</evidence>
<proteinExistence type="predicted"/>
<feature type="region of interest" description="Disordered" evidence="2">
    <location>
        <begin position="1"/>
        <end position="64"/>
    </location>
</feature>
<protein>
    <submittedName>
        <fullName evidence="3">Uncharacterized protein</fullName>
    </submittedName>
</protein>
<evidence type="ECO:0000256" key="2">
    <source>
        <dbReference type="SAM" id="MobiDB-lite"/>
    </source>
</evidence>
<dbReference type="Pfam" id="PF02493">
    <property type="entry name" value="MORN"/>
    <property type="match status" value="6"/>
</dbReference>
<feature type="region of interest" description="Disordered" evidence="2">
    <location>
        <begin position="83"/>
        <end position="112"/>
    </location>
</feature>
<gene>
    <name evidence="3" type="ORF">ABL78_2106</name>
</gene>
<evidence type="ECO:0000313" key="3">
    <source>
        <dbReference type="EMBL" id="KPI88791.1"/>
    </source>
</evidence>
<dbReference type="PANTHER" id="PTHR43215:SF14">
    <property type="entry name" value="RADIAL SPOKE HEAD 1 HOMOLOG"/>
    <property type="match status" value="1"/>
</dbReference>
<dbReference type="Gene3D" id="2.20.110.10">
    <property type="entry name" value="Histone H3 K4-specific methyltransferase SET7/9 N-terminal domain"/>
    <property type="match status" value="3"/>
</dbReference>
<sequence>MMYKSLDHASEAEAGNASTAAATTSPQQQQQQLPPAQASAPAAHVVTTPINTPERAAAAKPAVAQDEPVLVGKVVSVESSAVRGAAPQSVNGGQGSAEDDEDTRSDTSASSSIATTNSFVGDVDRTELIFDFGRYVGQVDPITGLREGQGCLHYKSGNVYTGNWRDGAADGFGEKRYRNGDIYRGHWAQGKRSGRGAYLFSQGHFYDGMYANDKPEGYGIYTTLKGDRYAGQWKAGHKCGKGRETLVSGQVFVGTWRYGKKQGRGKLYLPGAESYIYGIWNDDKFFRELTEAEMGVDAKEDVVDEFGLPRNQSAPPVAPPWVKPASIGAAVTDRVMMGVTALEDRMESLGRAIERVMGVSNAEDAAQSNGTAAAVAGATSHSAAGASTSSHLLFASPHQQTAEGVLVNALADEEDEEELSAAGVETRRPANATPPAAVLSTAVKGEEQPVEISSTTPATAAATPAASVYAEREPGVGTPQNESVA</sequence>
<accession>A0A0N1PDL7</accession>
<dbReference type="SMART" id="SM00698">
    <property type="entry name" value="MORN"/>
    <property type="match status" value="6"/>
</dbReference>
<keyword evidence="4" id="KW-1185">Reference proteome</keyword>
<reference evidence="3 4" key="1">
    <citation type="journal article" date="2015" name="PLoS Pathog.">
        <title>Leptomonas seymouri: Adaptations to the Dixenous Life Cycle Analyzed by Genome Sequencing, Transcriptome Profiling and Co-infection with Leishmania donovani.</title>
        <authorList>
            <person name="Kraeva N."/>
            <person name="Butenko A."/>
            <person name="Hlavacova J."/>
            <person name="Kostygov A."/>
            <person name="Myskova J."/>
            <person name="Grybchuk D."/>
            <person name="Lestinova T."/>
            <person name="Votypka J."/>
            <person name="Volf P."/>
            <person name="Opperdoes F."/>
            <person name="Flegontov P."/>
            <person name="Lukes J."/>
            <person name="Yurchenko V."/>
        </authorList>
    </citation>
    <scope>NUCLEOTIDE SEQUENCE [LARGE SCALE GENOMIC DNA]</scope>
    <source>
        <strain evidence="3 4">ATCC 30220</strain>
    </source>
</reference>
<dbReference type="SUPFAM" id="SSF82185">
    <property type="entry name" value="Histone H3 K4-specific methyltransferase SET7/9 N-terminal domain"/>
    <property type="match status" value="1"/>
</dbReference>